<accession>A0AAN7IYF0</accession>
<organism evidence="1 2">
    <name type="scientific">Quercus rubra</name>
    <name type="common">Northern red oak</name>
    <name type="synonym">Quercus borealis</name>
    <dbReference type="NCBI Taxonomy" id="3512"/>
    <lineage>
        <taxon>Eukaryota</taxon>
        <taxon>Viridiplantae</taxon>
        <taxon>Streptophyta</taxon>
        <taxon>Embryophyta</taxon>
        <taxon>Tracheophyta</taxon>
        <taxon>Spermatophyta</taxon>
        <taxon>Magnoliopsida</taxon>
        <taxon>eudicotyledons</taxon>
        <taxon>Gunneridae</taxon>
        <taxon>Pentapetalae</taxon>
        <taxon>rosids</taxon>
        <taxon>fabids</taxon>
        <taxon>Fagales</taxon>
        <taxon>Fagaceae</taxon>
        <taxon>Quercus</taxon>
    </lineage>
</organism>
<dbReference type="Proteomes" id="UP001324115">
    <property type="component" value="Unassembled WGS sequence"/>
</dbReference>
<evidence type="ECO:0000313" key="2">
    <source>
        <dbReference type="Proteomes" id="UP001324115"/>
    </source>
</evidence>
<keyword evidence="2" id="KW-1185">Reference proteome</keyword>
<reference evidence="1 2" key="1">
    <citation type="journal article" date="2023" name="G3 (Bethesda)">
        <title>A haplotype-resolved chromosome-scale genome for Quercus rubra L. provides insights into the genetics of adaptive traits for red oak species.</title>
        <authorList>
            <person name="Kapoor B."/>
            <person name="Jenkins J."/>
            <person name="Schmutz J."/>
            <person name="Zhebentyayeva T."/>
            <person name="Kuelheim C."/>
            <person name="Coggeshall M."/>
            <person name="Heim C."/>
            <person name="Lasky J.R."/>
            <person name="Leites L."/>
            <person name="Islam-Faridi N."/>
            <person name="Romero-Severson J."/>
            <person name="DeLeo V.L."/>
            <person name="Lucas S.M."/>
            <person name="Lazic D."/>
            <person name="Gailing O."/>
            <person name="Carlson J."/>
            <person name="Staton M."/>
        </authorList>
    </citation>
    <scope>NUCLEOTIDE SEQUENCE [LARGE SCALE GENOMIC DNA]</scope>
    <source>
        <strain evidence="1">Pseudo-F2</strain>
    </source>
</reference>
<comment type="caution">
    <text evidence="1">The sequence shown here is derived from an EMBL/GenBank/DDBJ whole genome shotgun (WGS) entry which is preliminary data.</text>
</comment>
<name>A0AAN7IYF0_QUERU</name>
<dbReference type="EMBL" id="JAXUIC010000005">
    <property type="protein sequence ID" value="KAK4590800.1"/>
    <property type="molecule type" value="Genomic_DNA"/>
</dbReference>
<protein>
    <submittedName>
        <fullName evidence="1">Uncharacterized protein</fullName>
    </submittedName>
</protein>
<evidence type="ECO:0000313" key="1">
    <source>
        <dbReference type="EMBL" id="KAK4590800.1"/>
    </source>
</evidence>
<gene>
    <name evidence="1" type="ORF">RGQ29_021116</name>
</gene>
<proteinExistence type="predicted"/>
<dbReference type="AlphaFoldDB" id="A0AAN7IYF0"/>
<sequence length="67" mass="7724">MIHRGKHPAACLYHLEVALQAETTTGTGFLQNYIESILDLQDASCRLTQDMQPWFSRFQKLLFNPVE</sequence>